<keyword evidence="6 10" id="KW-0067">ATP-binding</keyword>
<name>A0ABW2CH48_9ACTN</name>
<evidence type="ECO:0000256" key="1">
    <source>
        <dbReference type="ARBA" id="ARBA00004202"/>
    </source>
</evidence>
<keyword evidence="5" id="KW-0547">Nucleotide-binding</keyword>
<dbReference type="InterPro" id="IPR013563">
    <property type="entry name" value="Oligopep_ABC_C"/>
</dbReference>
<feature type="domain" description="ABC transporter" evidence="9">
    <location>
        <begin position="4"/>
        <end position="252"/>
    </location>
</feature>
<dbReference type="InterPro" id="IPR017871">
    <property type="entry name" value="ABC_transporter-like_CS"/>
</dbReference>
<keyword evidence="3" id="KW-0813">Transport</keyword>
<dbReference type="CDD" id="cd03257">
    <property type="entry name" value="ABC_NikE_OppD_transporters"/>
    <property type="match status" value="1"/>
</dbReference>
<evidence type="ECO:0000256" key="3">
    <source>
        <dbReference type="ARBA" id="ARBA00022448"/>
    </source>
</evidence>
<organism evidence="10 11">
    <name type="scientific">Actinomadura yumaensis</name>
    <dbReference type="NCBI Taxonomy" id="111807"/>
    <lineage>
        <taxon>Bacteria</taxon>
        <taxon>Bacillati</taxon>
        <taxon>Actinomycetota</taxon>
        <taxon>Actinomycetes</taxon>
        <taxon>Streptosporangiales</taxon>
        <taxon>Thermomonosporaceae</taxon>
        <taxon>Actinomadura</taxon>
    </lineage>
</organism>
<comment type="caution">
    <text evidence="10">The sequence shown here is derived from an EMBL/GenBank/DDBJ whole genome shotgun (WGS) entry which is preliminary data.</text>
</comment>
<dbReference type="PANTHER" id="PTHR43297">
    <property type="entry name" value="OLIGOPEPTIDE TRANSPORT ATP-BINDING PROTEIN APPD"/>
    <property type="match status" value="1"/>
</dbReference>
<reference evidence="11" key="1">
    <citation type="journal article" date="2019" name="Int. J. Syst. Evol. Microbiol.">
        <title>The Global Catalogue of Microorganisms (GCM) 10K type strain sequencing project: providing services to taxonomists for standard genome sequencing and annotation.</title>
        <authorList>
            <consortium name="The Broad Institute Genomics Platform"/>
            <consortium name="The Broad Institute Genome Sequencing Center for Infectious Disease"/>
            <person name="Wu L."/>
            <person name="Ma J."/>
        </authorList>
    </citation>
    <scope>NUCLEOTIDE SEQUENCE [LARGE SCALE GENOMIC DNA]</scope>
    <source>
        <strain evidence="11">JCM 3369</strain>
    </source>
</reference>
<dbReference type="PANTHER" id="PTHR43297:SF2">
    <property type="entry name" value="DIPEPTIDE TRANSPORT ATP-BINDING PROTEIN DPPD"/>
    <property type="match status" value="1"/>
</dbReference>
<dbReference type="Gene3D" id="3.40.50.300">
    <property type="entry name" value="P-loop containing nucleotide triphosphate hydrolases"/>
    <property type="match status" value="1"/>
</dbReference>
<evidence type="ECO:0000256" key="5">
    <source>
        <dbReference type="ARBA" id="ARBA00022741"/>
    </source>
</evidence>
<dbReference type="PROSITE" id="PS00211">
    <property type="entry name" value="ABC_TRANSPORTER_1"/>
    <property type="match status" value="1"/>
</dbReference>
<feature type="region of interest" description="Disordered" evidence="8">
    <location>
        <begin position="298"/>
        <end position="321"/>
    </location>
</feature>
<dbReference type="Pfam" id="PF08352">
    <property type="entry name" value="oligo_HPY"/>
    <property type="match status" value="1"/>
</dbReference>
<evidence type="ECO:0000256" key="8">
    <source>
        <dbReference type="SAM" id="MobiDB-lite"/>
    </source>
</evidence>
<evidence type="ECO:0000313" key="10">
    <source>
        <dbReference type="EMBL" id="MFC6880859.1"/>
    </source>
</evidence>
<dbReference type="SUPFAM" id="SSF52540">
    <property type="entry name" value="P-loop containing nucleoside triphosphate hydrolases"/>
    <property type="match status" value="1"/>
</dbReference>
<dbReference type="EMBL" id="JBHSXS010000006">
    <property type="protein sequence ID" value="MFC6880859.1"/>
    <property type="molecule type" value="Genomic_DNA"/>
</dbReference>
<evidence type="ECO:0000256" key="6">
    <source>
        <dbReference type="ARBA" id="ARBA00022840"/>
    </source>
</evidence>
<comment type="similarity">
    <text evidence="2">Belongs to the ABC transporter superfamily.</text>
</comment>
<keyword evidence="11" id="KW-1185">Reference proteome</keyword>
<dbReference type="Pfam" id="PF00005">
    <property type="entry name" value="ABC_tran"/>
    <property type="match status" value="1"/>
</dbReference>
<evidence type="ECO:0000256" key="4">
    <source>
        <dbReference type="ARBA" id="ARBA00022475"/>
    </source>
</evidence>
<dbReference type="PROSITE" id="PS50893">
    <property type="entry name" value="ABC_TRANSPORTER_2"/>
    <property type="match status" value="1"/>
</dbReference>
<evidence type="ECO:0000256" key="7">
    <source>
        <dbReference type="ARBA" id="ARBA00023136"/>
    </source>
</evidence>
<comment type="subcellular location">
    <subcellularLocation>
        <location evidence="1">Cell membrane</location>
        <topology evidence="1">Peripheral membrane protein</topology>
    </subcellularLocation>
</comment>
<protein>
    <submittedName>
        <fullName evidence="10">ABC transporter ATP-binding protein</fullName>
    </submittedName>
</protein>
<dbReference type="GO" id="GO:0005524">
    <property type="term" value="F:ATP binding"/>
    <property type="evidence" value="ECO:0007669"/>
    <property type="project" value="UniProtKB-KW"/>
</dbReference>
<dbReference type="NCBIfam" id="TIGR01727">
    <property type="entry name" value="oligo_HPY"/>
    <property type="match status" value="1"/>
</dbReference>
<dbReference type="SMART" id="SM00382">
    <property type="entry name" value="AAA"/>
    <property type="match status" value="1"/>
</dbReference>
<dbReference type="Proteomes" id="UP001596380">
    <property type="component" value="Unassembled WGS sequence"/>
</dbReference>
<evidence type="ECO:0000313" key="11">
    <source>
        <dbReference type="Proteomes" id="UP001596380"/>
    </source>
</evidence>
<sequence>MSLLECVDLHVWFDLPHGGRVHAVNGVGFALDPGERFGLVGESGCGKSTTILALMGLLPSSATVSGRVLLNGADILAGGEDSVRRHRWRDIAMVFQGAMNALNPVKTVGWQIAEPMAYHGTARGARARARVGELLELVGIPASAADRYPHEFSGGMRQRLSIAMALACEPKILLADEPTTALDVMVQAQILELLTRLTGELGMALVLVTHDLPVVSQVCDRAAVMYAGEKVEDGPAERLGLAARHPYTRLLFAATPDLYGEERLATIPGSPPRLDAEITGCPFRPRCDVPTDRCADEHPALRPAGPGHQAACFRNEPQEPM</sequence>
<dbReference type="RefSeq" id="WP_160826339.1">
    <property type="nucleotide sequence ID" value="NZ_JBHSXE010000001.1"/>
</dbReference>
<dbReference type="InterPro" id="IPR027417">
    <property type="entry name" value="P-loop_NTPase"/>
</dbReference>
<keyword evidence="4" id="KW-1003">Cell membrane</keyword>
<gene>
    <name evidence="10" type="ORF">ACFQKB_13915</name>
</gene>
<accession>A0ABW2CH48</accession>
<dbReference type="InterPro" id="IPR003439">
    <property type="entry name" value="ABC_transporter-like_ATP-bd"/>
</dbReference>
<evidence type="ECO:0000259" key="9">
    <source>
        <dbReference type="PROSITE" id="PS50893"/>
    </source>
</evidence>
<dbReference type="InterPro" id="IPR050388">
    <property type="entry name" value="ABC_Ni/Peptide_Import"/>
</dbReference>
<keyword evidence="7" id="KW-0472">Membrane</keyword>
<dbReference type="InterPro" id="IPR003593">
    <property type="entry name" value="AAA+_ATPase"/>
</dbReference>
<proteinExistence type="inferred from homology"/>
<evidence type="ECO:0000256" key="2">
    <source>
        <dbReference type="ARBA" id="ARBA00005417"/>
    </source>
</evidence>